<keyword evidence="11" id="KW-0862">Zinc</keyword>
<dbReference type="PANTHER" id="PTHR13547">
    <property type="match status" value="1"/>
</dbReference>
<evidence type="ECO:0000256" key="5">
    <source>
        <dbReference type="ARBA" id="ARBA00012179"/>
    </source>
</evidence>
<dbReference type="GO" id="GO:0004526">
    <property type="term" value="F:ribonuclease P activity"/>
    <property type="evidence" value="ECO:0007669"/>
    <property type="project" value="UniProtKB-EC"/>
</dbReference>
<keyword evidence="19" id="KW-1185">Reference proteome</keyword>
<evidence type="ECO:0000256" key="3">
    <source>
        <dbReference type="ARBA" id="ARBA00004123"/>
    </source>
</evidence>
<evidence type="ECO:0000256" key="10">
    <source>
        <dbReference type="ARBA" id="ARBA00022801"/>
    </source>
</evidence>
<evidence type="ECO:0000256" key="13">
    <source>
        <dbReference type="ARBA" id="ARBA00023211"/>
    </source>
</evidence>
<keyword evidence="9" id="KW-0677">Repeat</keyword>
<dbReference type="Proteomes" id="UP000694251">
    <property type="component" value="Chromosome 4"/>
</dbReference>
<dbReference type="GO" id="GO:0043144">
    <property type="term" value="P:sno(s)RNA processing"/>
    <property type="evidence" value="ECO:0007669"/>
    <property type="project" value="UniProtKB-ARBA"/>
</dbReference>
<dbReference type="FunFam" id="1.25.40.10:FF:000631">
    <property type="entry name" value="Proteinaceous RNase P 2"/>
    <property type="match status" value="1"/>
</dbReference>
<dbReference type="InterPro" id="IPR033443">
    <property type="entry name" value="PROP1-like_PPR_dom"/>
</dbReference>
<dbReference type="GO" id="GO:0006397">
    <property type="term" value="P:mRNA processing"/>
    <property type="evidence" value="ECO:0007669"/>
    <property type="project" value="UniProtKB-ARBA"/>
</dbReference>
<dbReference type="Pfam" id="PF16953">
    <property type="entry name" value="PRORP"/>
    <property type="match status" value="1"/>
</dbReference>
<evidence type="ECO:0000256" key="4">
    <source>
        <dbReference type="ARBA" id="ARBA00007626"/>
    </source>
</evidence>
<dbReference type="AlphaFoldDB" id="A0A8T2ED59"/>
<evidence type="ECO:0000256" key="2">
    <source>
        <dbReference type="ARBA" id="ARBA00001946"/>
    </source>
</evidence>
<reference evidence="18 19" key="1">
    <citation type="submission" date="2020-12" db="EMBL/GenBank/DDBJ databases">
        <title>Concerted genomic and epigenomic changes stabilize Arabidopsis allopolyploids.</title>
        <authorList>
            <person name="Chen Z."/>
        </authorList>
    </citation>
    <scope>NUCLEOTIDE SEQUENCE [LARGE SCALE GENOMIC DNA]</scope>
    <source>
        <strain evidence="18">As9502</strain>
        <tissue evidence="18">Leaf</tissue>
    </source>
</reference>
<evidence type="ECO:0000256" key="9">
    <source>
        <dbReference type="ARBA" id="ARBA00022737"/>
    </source>
</evidence>
<feature type="region of interest" description="Disordered" evidence="15">
    <location>
        <begin position="68"/>
        <end position="90"/>
    </location>
</feature>
<evidence type="ECO:0000259" key="16">
    <source>
        <dbReference type="Pfam" id="PF16953"/>
    </source>
</evidence>
<evidence type="ECO:0000259" key="17">
    <source>
        <dbReference type="Pfam" id="PF17177"/>
    </source>
</evidence>
<dbReference type="PANTHER" id="PTHR13547:SF20">
    <property type="entry name" value="PROTEINACEOUS RNASE P 3"/>
    <property type="match status" value="1"/>
</dbReference>
<evidence type="ECO:0000256" key="6">
    <source>
        <dbReference type="ARBA" id="ARBA00022694"/>
    </source>
</evidence>
<evidence type="ECO:0000256" key="11">
    <source>
        <dbReference type="ARBA" id="ARBA00022833"/>
    </source>
</evidence>
<dbReference type="EMBL" id="JAEFBJ010000004">
    <property type="protein sequence ID" value="KAG7621339.1"/>
    <property type="molecule type" value="Genomic_DNA"/>
</dbReference>
<evidence type="ECO:0000256" key="14">
    <source>
        <dbReference type="ARBA" id="ARBA00023242"/>
    </source>
</evidence>
<comment type="cofactor">
    <cofactor evidence="2">
        <name>Mg(2+)</name>
        <dbReference type="ChEBI" id="CHEBI:18420"/>
    </cofactor>
</comment>
<evidence type="ECO:0000256" key="12">
    <source>
        <dbReference type="ARBA" id="ARBA00022842"/>
    </source>
</evidence>
<dbReference type="CDD" id="cd18671">
    <property type="entry name" value="PIN_PRORP-Zc3h12a-like"/>
    <property type="match status" value="1"/>
</dbReference>
<comment type="caution">
    <text evidence="18">The sequence shown here is derived from an EMBL/GenBank/DDBJ whole genome shotgun (WGS) entry which is preliminary data.</text>
</comment>
<dbReference type="OrthoDB" id="46913at2759"/>
<keyword evidence="6" id="KW-0819">tRNA processing</keyword>
<evidence type="ECO:0000256" key="15">
    <source>
        <dbReference type="SAM" id="MobiDB-lite"/>
    </source>
</evidence>
<keyword evidence="10" id="KW-0378">Hydrolase</keyword>
<evidence type="ECO:0000256" key="7">
    <source>
        <dbReference type="ARBA" id="ARBA00022722"/>
    </source>
</evidence>
<keyword evidence="14" id="KW-0539">Nucleus</keyword>
<evidence type="ECO:0000313" key="19">
    <source>
        <dbReference type="Proteomes" id="UP000694251"/>
    </source>
</evidence>
<sequence length="585" mass="65593">MELEKPSLPSSLLCAVPPCLSQIRLPYRLIPRRVRVSSSTFANAKLVTLRNHTVNLHIYYCSMAGTDNRRSRHDEESPSKPNKKKKGNRNPEKSLLISLHSCSKRTDLSAALALYDAAITSSDIRLNQQHFQSLLYLCSAFISDSSLQTIAIDRGFQIFDRMVSSGISPNESSVTAVARLAAAKGDGDYAFKLVKDLVAVGGVSVPRLRTYAPALLCFCESLEAEKGYEVEDHMDASRIVLEEAEISALLKVSAATGRENKVYRYLQKLRECVGCVSEETSKAIEEWFYGVKASEVSDNGIGSDIELLRAAVLKNGGGWHGLGWVGEGKWIVKKGNVSSAGKCLSCDEHLACVDTNEVETEDFVNSLVTLAMERKAKMNSCEPMADFSEFQEWLEKHGDYEAILDGANIGLYQQNFADGGFSLPQHCEKEQLEAVVKELYNKSGTKKQPLILLHKKRVNALLENPNHRNLVEEWINNNVLYATPPGSNDDWYWLYAAAKLKCLLVTNDEMRDHIFELLSNSFFQKWKERHQVRFTFVKGCLKLEMPPPFSVVIQESEKGSWHVPITSQDKEESSRSWMCITRQSS</sequence>
<comment type="catalytic activity">
    <reaction evidence="1">
        <text>Endonucleolytic cleavage of RNA, removing 5'-extranucleotides from tRNA precursor.</text>
        <dbReference type="EC" id="3.1.26.5"/>
    </reaction>
</comment>
<name>A0A8T2ED59_ARASU</name>
<feature type="domain" description="PRORP" evidence="16">
    <location>
        <begin position="338"/>
        <end position="579"/>
    </location>
</feature>
<dbReference type="GO" id="GO:0005634">
    <property type="term" value="C:nucleus"/>
    <property type="evidence" value="ECO:0007669"/>
    <property type="project" value="UniProtKB-SubCell"/>
</dbReference>
<dbReference type="Pfam" id="PF17177">
    <property type="entry name" value="PPR_long"/>
    <property type="match status" value="1"/>
</dbReference>
<keyword evidence="7" id="KW-0540">Nuclease</keyword>
<comment type="subcellular location">
    <subcellularLocation>
        <location evidence="3">Nucleus</location>
    </subcellularLocation>
</comment>
<evidence type="ECO:0000256" key="1">
    <source>
        <dbReference type="ARBA" id="ARBA00000928"/>
    </source>
</evidence>
<feature type="compositionally biased region" description="Basic and acidic residues" evidence="15">
    <location>
        <begin position="68"/>
        <end position="78"/>
    </location>
</feature>
<dbReference type="FunFam" id="3.40.50.11980:FF:000002">
    <property type="entry name" value="Proteinaceous RNase P 2"/>
    <property type="match status" value="1"/>
</dbReference>
<comment type="similarity">
    <text evidence="4">Belongs to the PPR family. P subfamily.</text>
</comment>
<dbReference type="GO" id="GO:0001682">
    <property type="term" value="P:tRNA 5'-leader removal"/>
    <property type="evidence" value="ECO:0007669"/>
    <property type="project" value="TreeGrafter"/>
</dbReference>
<protein>
    <recommendedName>
        <fullName evidence="5">ribonuclease P</fullName>
        <ecNumber evidence="5">3.1.26.5</ecNumber>
    </recommendedName>
</protein>
<evidence type="ECO:0000256" key="8">
    <source>
        <dbReference type="ARBA" id="ARBA00022723"/>
    </source>
</evidence>
<keyword evidence="8" id="KW-0479">Metal-binding</keyword>
<dbReference type="InterPro" id="IPR031595">
    <property type="entry name" value="PRORP_C"/>
</dbReference>
<dbReference type="GO" id="GO:0046872">
    <property type="term" value="F:metal ion binding"/>
    <property type="evidence" value="ECO:0007669"/>
    <property type="project" value="UniProtKB-KW"/>
</dbReference>
<gene>
    <name evidence="18" type="ORF">ISN44_As04g022460</name>
</gene>
<proteinExistence type="inferred from homology"/>
<accession>A0A8T2ED59</accession>
<feature type="domain" description="PROP1-like PPR" evidence="17">
    <location>
        <begin position="82"/>
        <end position="295"/>
    </location>
</feature>
<dbReference type="EC" id="3.1.26.5" evidence="5"/>
<evidence type="ECO:0000313" key="18">
    <source>
        <dbReference type="EMBL" id="KAG7621339.1"/>
    </source>
</evidence>
<keyword evidence="13" id="KW-0464">Manganese</keyword>
<organism evidence="18 19">
    <name type="scientific">Arabidopsis suecica</name>
    <name type="common">Swedish thale-cress</name>
    <name type="synonym">Cardaminopsis suecica</name>
    <dbReference type="NCBI Taxonomy" id="45249"/>
    <lineage>
        <taxon>Eukaryota</taxon>
        <taxon>Viridiplantae</taxon>
        <taxon>Streptophyta</taxon>
        <taxon>Embryophyta</taxon>
        <taxon>Tracheophyta</taxon>
        <taxon>Spermatophyta</taxon>
        <taxon>Magnoliopsida</taxon>
        <taxon>eudicotyledons</taxon>
        <taxon>Gunneridae</taxon>
        <taxon>Pentapetalae</taxon>
        <taxon>rosids</taxon>
        <taxon>malvids</taxon>
        <taxon>Brassicales</taxon>
        <taxon>Brassicaceae</taxon>
        <taxon>Camelineae</taxon>
        <taxon>Arabidopsis</taxon>
    </lineage>
</organism>
<keyword evidence="12" id="KW-0460">Magnesium</keyword>